<evidence type="ECO:0000256" key="5">
    <source>
        <dbReference type="SAM" id="MobiDB-lite"/>
    </source>
</evidence>
<sequence>MPGVIVEPAQAKKRKRADGDSSKRRVAQRRDESGSEDDIQEQILQLESDILETGEVQDEVTELLKIFKSKQQDLEARLGAGVALCRIFYRFIAAERLVKVKGLSQEEKDEVDWLRGQLEIYVRGLCKLLSQDDAQAQSTALTLLMRIVKAEVSQSETRSSQAWKNGAFHSLVRTLVIQTDLEAIRAEFVETFVEEQDDVRFYTYLAVTRALFELSLTESQRHSATSNALDLLLRVEGIPDSKDQLQDWYGTTPEPSTHYLLSLKAHLKQAQEAWLSIFKSSLDNDQRKKILDAFTEKIAPWFSRPETLMDFLIDSYDAGGPASLLALSGVYYLIKERNLDYPQFYAKLYSLLDENILHSKHRARFFRLLEVFLASSHLPAGLVASFIKRLSRLALHAPPGGIVMVVPWVYNMMKKHPQCTFLLHRETKDPVQKAELESSGMDDPFDMLEADPMETMALESSLWELASLQHHYHPNVATLAKIIGEQFTKQEYNLEDFLDHTYDGLVDAELGKVLKKAPVVEFEIPKRIVTNDEGGLNGIGGLLQKAIEA</sequence>
<dbReference type="Proteomes" id="UP000809789">
    <property type="component" value="Unassembled WGS sequence"/>
</dbReference>
<protein>
    <recommendedName>
        <fullName evidence="6">CCAAT-binding factor domain-containing protein</fullName>
    </recommendedName>
</protein>
<dbReference type="GO" id="GO:0042254">
    <property type="term" value="P:ribosome biogenesis"/>
    <property type="evidence" value="ECO:0007669"/>
    <property type="project" value="InterPro"/>
</dbReference>
<gene>
    <name evidence="7" type="ORF">KVT40_005891</name>
</gene>
<feature type="region of interest" description="Disordered" evidence="5">
    <location>
        <begin position="1"/>
        <end position="38"/>
    </location>
</feature>
<dbReference type="PANTHER" id="PTHR12455">
    <property type="entry name" value="NUCLEOLAR COMPLEX PROTEIN 4"/>
    <property type="match status" value="1"/>
</dbReference>
<keyword evidence="4" id="KW-1133">Transmembrane helix</keyword>
<dbReference type="SUPFAM" id="SSF48371">
    <property type="entry name" value="ARM repeat"/>
    <property type="match status" value="1"/>
</dbReference>
<evidence type="ECO:0000313" key="7">
    <source>
        <dbReference type="EMBL" id="KAG8626946.1"/>
    </source>
</evidence>
<comment type="similarity">
    <text evidence="2">Belongs to the CBF/MAK21 family.</text>
</comment>
<comment type="caution">
    <text evidence="7">The sequence shown here is derived from an EMBL/GenBank/DDBJ whole genome shotgun (WGS) entry which is preliminary data.</text>
</comment>
<dbReference type="GO" id="GO:0031965">
    <property type="term" value="C:nuclear membrane"/>
    <property type="evidence" value="ECO:0007669"/>
    <property type="project" value="UniProtKB-SubCell"/>
</dbReference>
<keyword evidence="3" id="KW-0812">Transmembrane</keyword>
<dbReference type="Pfam" id="PF03914">
    <property type="entry name" value="CBF"/>
    <property type="match status" value="1"/>
</dbReference>
<comment type="subcellular location">
    <subcellularLocation>
        <location evidence="1">Nucleus membrane</location>
        <topology evidence="1">Multi-pass membrane protein</topology>
    </subcellularLocation>
</comment>
<keyword evidence="8" id="KW-1185">Reference proteome</keyword>
<accession>A0A8K0L3D1</accession>
<feature type="compositionally biased region" description="Basic and acidic residues" evidence="5">
    <location>
        <begin position="17"/>
        <end position="33"/>
    </location>
</feature>
<name>A0A8K0L3D1_9PEZI</name>
<proteinExistence type="inferred from homology"/>
<evidence type="ECO:0000256" key="2">
    <source>
        <dbReference type="ARBA" id="ARBA00007797"/>
    </source>
</evidence>
<dbReference type="GO" id="GO:0030692">
    <property type="term" value="C:Noc4p-Nop14p complex"/>
    <property type="evidence" value="ECO:0007669"/>
    <property type="project" value="TreeGrafter"/>
</dbReference>
<dbReference type="InterPro" id="IPR027193">
    <property type="entry name" value="Noc4"/>
</dbReference>
<dbReference type="InterPro" id="IPR005612">
    <property type="entry name" value="CCAAT-binding_factor"/>
</dbReference>
<evidence type="ECO:0000256" key="1">
    <source>
        <dbReference type="ARBA" id="ARBA00004232"/>
    </source>
</evidence>
<evidence type="ECO:0000259" key="6">
    <source>
        <dbReference type="Pfam" id="PF03914"/>
    </source>
</evidence>
<reference evidence="7" key="1">
    <citation type="submission" date="2021-07" db="EMBL/GenBank/DDBJ databases">
        <title>Elsinoe batatas strain:CRI-CJ2 Genome sequencing and assembly.</title>
        <authorList>
            <person name="Huang L."/>
        </authorList>
    </citation>
    <scope>NUCLEOTIDE SEQUENCE</scope>
    <source>
        <strain evidence="7">CRI-CJ2</strain>
    </source>
</reference>
<evidence type="ECO:0000313" key="8">
    <source>
        <dbReference type="Proteomes" id="UP000809789"/>
    </source>
</evidence>
<evidence type="ECO:0000256" key="3">
    <source>
        <dbReference type="ARBA" id="ARBA00022692"/>
    </source>
</evidence>
<dbReference type="OrthoDB" id="10263185at2759"/>
<organism evidence="7 8">
    <name type="scientific">Elsinoe batatas</name>
    <dbReference type="NCBI Taxonomy" id="2601811"/>
    <lineage>
        <taxon>Eukaryota</taxon>
        <taxon>Fungi</taxon>
        <taxon>Dikarya</taxon>
        <taxon>Ascomycota</taxon>
        <taxon>Pezizomycotina</taxon>
        <taxon>Dothideomycetes</taxon>
        <taxon>Dothideomycetidae</taxon>
        <taxon>Myriangiales</taxon>
        <taxon>Elsinoaceae</taxon>
        <taxon>Elsinoe</taxon>
    </lineage>
</organism>
<dbReference type="InterPro" id="IPR016024">
    <property type="entry name" value="ARM-type_fold"/>
</dbReference>
<dbReference type="GO" id="GO:0032040">
    <property type="term" value="C:small-subunit processome"/>
    <property type="evidence" value="ECO:0007669"/>
    <property type="project" value="TreeGrafter"/>
</dbReference>
<evidence type="ECO:0000256" key="4">
    <source>
        <dbReference type="ARBA" id="ARBA00022989"/>
    </source>
</evidence>
<feature type="domain" description="CCAAT-binding factor" evidence="6">
    <location>
        <begin position="323"/>
        <end position="480"/>
    </location>
</feature>
<dbReference type="EMBL" id="JAESVG020000006">
    <property type="protein sequence ID" value="KAG8626946.1"/>
    <property type="molecule type" value="Genomic_DNA"/>
</dbReference>
<dbReference type="AlphaFoldDB" id="A0A8K0L3D1"/>
<keyword evidence="4" id="KW-0472">Membrane</keyword>
<dbReference type="PANTHER" id="PTHR12455:SF0">
    <property type="entry name" value="NUCLEOLAR COMPLEX PROTEIN 4 HOMOLOG"/>
    <property type="match status" value="1"/>
</dbReference>